<organism evidence="4 5">
    <name type="scientific">Thiohalobacter thiocyanaticus</name>
    <dbReference type="NCBI Taxonomy" id="585455"/>
    <lineage>
        <taxon>Bacteria</taxon>
        <taxon>Pseudomonadati</taxon>
        <taxon>Pseudomonadota</taxon>
        <taxon>Gammaproteobacteria</taxon>
        <taxon>Thiohalobacterales</taxon>
        <taxon>Thiohalobacteraceae</taxon>
        <taxon>Thiohalobacter</taxon>
    </lineage>
</organism>
<feature type="coiled-coil region" evidence="3">
    <location>
        <begin position="88"/>
        <end position="115"/>
    </location>
</feature>
<reference evidence="4 5" key="1">
    <citation type="submission" date="2017-05" db="EMBL/GenBank/DDBJ databases">
        <title>Thiocyanate degradation by Thiohalobacter thiocyanaticus FOKN1.</title>
        <authorList>
            <person name="Oshiki M."/>
            <person name="Fukushima T."/>
            <person name="Kawano S."/>
            <person name="Nakagawa J."/>
        </authorList>
    </citation>
    <scope>NUCLEOTIDE SEQUENCE [LARGE SCALE GENOMIC DNA]</scope>
    <source>
        <strain evidence="4 5">FOKN1</strain>
    </source>
</reference>
<evidence type="ECO:0000313" key="4">
    <source>
        <dbReference type="EMBL" id="BAZ94445.1"/>
    </source>
</evidence>
<dbReference type="PANTHER" id="PTHR30203">
    <property type="entry name" value="OUTER MEMBRANE CATION EFFLUX PROTEIN"/>
    <property type="match status" value="1"/>
</dbReference>
<gene>
    <name evidence="4" type="ORF">FOKN1_2065</name>
</gene>
<keyword evidence="3" id="KW-0175">Coiled coil</keyword>
<dbReference type="Proteomes" id="UP000218765">
    <property type="component" value="Chromosome"/>
</dbReference>
<dbReference type="EMBL" id="AP018052">
    <property type="protein sequence ID" value="BAZ94445.1"/>
    <property type="molecule type" value="Genomic_DNA"/>
</dbReference>
<dbReference type="AlphaFoldDB" id="A0A1Z4VSJ4"/>
<dbReference type="InterPro" id="IPR003423">
    <property type="entry name" value="OMP_efflux"/>
</dbReference>
<name>A0A1Z4VSJ4_9GAMM</name>
<keyword evidence="2" id="KW-0472">Membrane</keyword>
<dbReference type="InterPro" id="IPR010131">
    <property type="entry name" value="MdtP/NodT-like"/>
</dbReference>
<dbReference type="PANTHER" id="PTHR30203:SF25">
    <property type="entry name" value="OUTER MEMBRANE PROTEIN-RELATED"/>
    <property type="match status" value="1"/>
</dbReference>
<sequence>MWLMDMDMDMGRAGTEDMKPHGYSLLLPPHAVLCTVIASLLSACAAVGPDYQAPQPGVPAHWGTATDTRAPDAAVLAEWWRQFEDPLLNALVDEALAANRELATARAQLREARARRALAGAQLGPALDAAASAARSTSSETLGTGATRDLYSAGFDAAWEPDIFGGLRRGREAAAAELDASLETLRDTRVSLAAEVVLNYTDLRTAQRRLAVAEASVAARRETHDLTRWRWQAGLVPELDVAQARTDLESAQAALPALRSAVSAARHRLAVLLGRNPGALRERLAATAAVPLAGRAAAVGIPADVLRRRPDVRAAERRLAAQTARLGQAEAARYPGFRLSGSIGLEALSLSGLNNNGADARSLLGAVTAPIFQSGRIRANIGIQDALLEQARLGYEAAVLAALEEVENALVDVAATAERRERLARAVAAAREAHTIAEQRYAAGLADFLSVLDSQRSLLSLEDQLASSTGELAAAQIRLYKALGGGWAPASASVAAPDTAHTRIDP</sequence>
<evidence type="ECO:0000256" key="2">
    <source>
        <dbReference type="RuleBase" id="RU362097"/>
    </source>
</evidence>
<dbReference type="Gene3D" id="2.20.200.10">
    <property type="entry name" value="Outer membrane efflux proteins (OEP)"/>
    <property type="match status" value="1"/>
</dbReference>
<keyword evidence="2" id="KW-1134">Transmembrane beta strand</keyword>
<dbReference type="SUPFAM" id="SSF56954">
    <property type="entry name" value="Outer membrane efflux proteins (OEP)"/>
    <property type="match status" value="1"/>
</dbReference>
<keyword evidence="2" id="KW-0812">Transmembrane</keyword>
<dbReference type="Gene3D" id="1.20.1600.10">
    <property type="entry name" value="Outer membrane efflux proteins (OEP)"/>
    <property type="match status" value="1"/>
</dbReference>
<dbReference type="Pfam" id="PF02321">
    <property type="entry name" value="OEP"/>
    <property type="match status" value="2"/>
</dbReference>
<dbReference type="GO" id="GO:0015562">
    <property type="term" value="F:efflux transmembrane transporter activity"/>
    <property type="evidence" value="ECO:0007669"/>
    <property type="project" value="InterPro"/>
</dbReference>
<dbReference type="KEGG" id="ttc:FOKN1_2065"/>
<evidence type="ECO:0000256" key="1">
    <source>
        <dbReference type="ARBA" id="ARBA00007613"/>
    </source>
</evidence>
<evidence type="ECO:0000313" key="5">
    <source>
        <dbReference type="Proteomes" id="UP000218765"/>
    </source>
</evidence>
<dbReference type="GO" id="GO:0009279">
    <property type="term" value="C:cell outer membrane"/>
    <property type="evidence" value="ECO:0007669"/>
    <property type="project" value="UniProtKB-SubCell"/>
</dbReference>
<accession>A0A1Z4VSJ4</accession>
<keyword evidence="5" id="KW-1185">Reference proteome</keyword>
<comment type="similarity">
    <text evidence="1 2">Belongs to the outer membrane factor (OMF) (TC 1.B.17) family.</text>
</comment>
<proteinExistence type="inferred from homology"/>
<evidence type="ECO:0000256" key="3">
    <source>
        <dbReference type="SAM" id="Coils"/>
    </source>
</evidence>
<protein>
    <submittedName>
        <fullName evidence="4">RND family efflux pump outer membrane lipoprotein</fullName>
    </submittedName>
</protein>
<keyword evidence="2" id="KW-0564">Palmitate</keyword>
<dbReference type="NCBIfam" id="TIGR01845">
    <property type="entry name" value="outer_NodT"/>
    <property type="match status" value="1"/>
</dbReference>
<keyword evidence="2 4" id="KW-0449">Lipoprotein</keyword>
<comment type="subcellular location">
    <subcellularLocation>
        <location evidence="2">Cell outer membrane</location>
        <topology evidence="2">Lipid-anchor</topology>
    </subcellularLocation>
</comment>